<evidence type="ECO:0000313" key="2">
    <source>
        <dbReference type="EMBL" id="QDU46336.1"/>
    </source>
</evidence>
<dbReference type="Pfam" id="PF12730">
    <property type="entry name" value="ABC2_membrane_4"/>
    <property type="match status" value="1"/>
</dbReference>
<keyword evidence="1" id="KW-0472">Membrane</keyword>
<reference evidence="2 3" key="1">
    <citation type="submission" date="2019-02" db="EMBL/GenBank/DDBJ databases">
        <title>Deep-cultivation of Planctomycetes and their phenomic and genomic characterization uncovers novel biology.</title>
        <authorList>
            <person name="Wiegand S."/>
            <person name="Jogler M."/>
            <person name="Boedeker C."/>
            <person name="Pinto D."/>
            <person name="Vollmers J."/>
            <person name="Rivas-Marin E."/>
            <person name="Kohn T."/>
            <person name="Peeters S.H."/>
            <person name="Heuer A."/>
            <person name="Rast P."/>
            <person name="Oberbeckmann S."/>
            <person name="Bunk B."/>
            <person name="Jeske O."/>
            <person name="Meyerdierks A."/>
            <person name="Storesund J.E."/>
            <person name="Kallscheuer N."/>
            <person name="Luecker S."/>
            <person name="Lage O.M."/>
            <person name="Pohl T."/>
            <person name="Merkel B.J."/>
            <person name="Hornburger P."/>
            <person name="Mueller R.-W."/>
            <person name="Bruemmer F."/>
            <person name="Labrenz M."/>
            <person name="Spormann A.M."/>
            <person name="Op den Camp H."/>
            <person name="Overmann J."/>
            <person name="Amann R."/>
            <person name="Jetten M.S.M."/>
            <person name="Mascher T."/>
            <person name="Medema M.H."/>
            <person name="Devos D.P."/>
            <person name="Kaster A.-K."/>
            <person name="Ovreas L."/>
            <person name="Rohde M."/>
            <person name="Galperin M.Y."/>
            <person name="Jogler C."/>
        </authorList>
    </citation>
    <scope>NUCLEOTIDE SEQUENCE [LARGE SCALE GENOMIC DNA]</scope>
    <source>
        <strain evidence="2 3">Mal52</strain>
    </source>
</reference>
<feature type="transmembrane region" description="Helical" evidence="1">
    <location>
        <begin position="199"/>
        <end position="219"/>
    </location>
</feature>
<keyword evidence="1" id="KW-0812">Transmembrane</keyword>
<dbReference type="AlphaFoldDB" id="A0A517ZV78"/>
<protein>
    <submittedName>
        <fullName evidence="2">ABC-2 family transporter protein</fullName>
    </submittedName>
</protein>
<dbReference type="Proteomes" id="UP000319383">
    <property type="component" value="Chromosome"/>
</dbReference>
<feature type="transmembrane region" description="Helical" evidence="1">
    <location>
        <begin position="134"/>
        <end position="154"/>
    </location>
</feature>
<evidence type="ECO:0000256" key="1">
    <source>
        <dbReference type="SAM" id="Phobius"/>
    </source>
</evidence>
<dbReference type="EMBL" id="CP036276">
    <property type="protein sequence ID" value="QDU46336.1"/>
    <property type="molecule type" value="Genomic_DNA"/>
</dbReference>
<name>A0A517ZV78_9PLAN</name>
<dbReference type="KEGG" id="sdyn:Mal52_48550"/>
<feature type="transmembrane region" description="Helical" evidence="1">
    <location>
        <begin position="46"/>
        <end position="71"/>
    </location>
</feature>
<gene>
    <name evidence="2" type="ORF">Mal52_48550</name>
</gene>
<dbReference type="RefSeq" id="WP_197534409.1">
    <property type="nucleotide sequence ID" value="NZ_CP036276.1"/>
</dbReference>
<organism evidence="2 3">
    <name type="scientific">Symmachiella dynata</name>
    <dbReference type="NCBI Taxonomy" id="2527995"/>
    <lineage>
        <taxon>Bacteria</taxon>
        <taxon>Pseudomonadati</taxon>
        <taxon>Planctomycetota</taxon>
        <taxon>Planctomycetia</taxon>
        <taxon>Planctomycetales</taxon>
        <taxon>Planctomycetaceae</taxon>
        <taxon>Symmachiella</taxon>
    </lineage>
</organism>
<keyword evidence="1" id="KW-1133">Transmembrane helix</keyword>
<evidence type="ECO:0000313" key="3">
    <source>
        <dbReference type="Proteomes" id="UP000319383"/>
    </source>
</evidence>
<feature type="transmembrane region" description="Helical" evidence="1">
    <location>
        <begin position="98"/>
        <end position="122"/>
    </location>
</feature>
<keyword evidence="3" id="KW-1185">Reference proteome</keyword>
<accession>A0A517ZV78</accession>
<proteinExistence type="predicted"/>
<feature type="transmembrane region" description="Helical" evidence="1">
    <location>
        <begin position="166"/>
        <end position="187"/>
    </location>
</feature>
<sequence>MKALFWKDVRINRLPLIAGLFSLVAPYVLVALVPNAGSPTSFWPRILMSGGSLGFAGFYISMALLGGNIIATERADRSAEFLAYLPPSKRQILVSKGILLFGVAAIMIGWNLTAIGVGIFLKSDMEWAGRFYEFLWTMGAVGAFGIAAAGTGWCASSMLSSNGGPVGLGLLVPLVIAIGISVSNMLMGVPSDAWFPQTIWAACSLVGVASFIVGCVYYLRRVEP</sequence>